<dbReference type="InterPro" id="IPR029063">
    <property type="entry name" value="SAM-dependent_MTases_sf"/>
</dbReference>
<name>A0A061S1W0_9CHLO</name>
<proteinExistence type="predicted"/>
<feature type="domain" description="Methyltransferase type 11" evidence="1">
    <location>
        <begin position="6"/>
        <end position="79"/>
    </location>
</feature>
<dbReference type="InterPro" id="IPR013216">
    <property type="entry name" value="Methyltransf_11"/>
</dbReference>
<protein>
    <recommendedName>
        <fullName evidence="1">Methyltransferase type 11 domain-containing protein</fullName>
    </recommendedName>
</protein>
<dbReference type="EMBL" id="GBEZ01001356">
    <property type="protein sequence ID" value="JAC83609.1"/>
    <property type="molecule type" value="Transcribed_RNA"/>
</dbReference>
<gene>
    <name evidence="2" type="ORF">TSPGSL018_18724</name>
    <name evidence="3" type="ORF">TSPGSL018_2927</name>
</gene>
<dbReference type="Gene3D" id="3.40.50.150">
    <property type="entry name" value="Vaccinia Virus protein VP39"/>
    <property type="match status" value="1"/>
</dbReference>
<evidence type="ECO:0000313" key="3">
    <source>
        <dbReference type="EMBL" id="JAC83609.1"/>
    </source>
</evidence>
<evidence type="ECO:0000313" key="2">
    <source>
        <dbReference type="EMBL" id="JAC76999.1"/>
    </source>
</evidence>
<dbReference type="SUPFAM" id="SSF53335">
    <property type="entry name" value="S-adenosyl-L-methionine-dependent methyltransferases"/>
    <property type="match status" value="1"/>
</dbReference>
<accession>A0A061S1W0</accession>
<dbReference type="AlphaFoldDB" id="A0A061S1W0"/>
<dbReference type="GO" id="GO:0008757">
    <property type="term" value="F:S-adenosylmethionine-dependent methyltransferase activity"/>
    <property type="evidence" value="ECO:0007669"/>
    <property type="project" value="InterPro"/>
</dbReference>
<reference evidence="2" key="1">
    <citation type="submission" date="2014-05" db="EMBL/GenBank/DDBJ databases">
        <title>The transcriptome of the halophilic microalga Tetraselmis sp. GSL018 isolated from the Great Salt Lake, Utah.</title>
        <authorList>
            <person name="Jinkerson R.E."/>
            <person name="D'Adamo S."/>
            <person name="Posewitz M.C."/>
        </authorList>
    </citation>
    <scope>NUCLEOTIDE SEQUENCE</scope>
    <source>
        <strain evidence="2">GSL018</strain>
    </source>
</reference>
<dbReference type="EMBL" id="GBEZ01008547">
    <property type="protein sequence ID" value="JAC76999.1"/>
    <property type="molecule type" value="Transcribed_RNA"/>
</dbReference>
<dbReference type="Pfam" id="PF08241">
    <property type="entry name" value="Methyltransf_11"/>
    <property type="match status" value="1"/>
</dbReference>
<sequence length="153" mass="17508">MEAAIKAGRRVRGVELSDVSQTTCRELHRQGLVQQGPLHKIPFPNSTFDLVFTSEVLEHVPPALAEASVRELVRVARRDVFATISLRPSALDRPGRPPKVHLCVRTRDWWERLFERAGCARNEDAFRRFQQYDKAGRPISPHFFIYTCKGPTD</sequence>
<evidence type="ECO:0000259" key="1">
    <source>
        <dbReference type="Pfam" id="PF08241"/>
    </source>
</evidence>
<organism evidence="2">
    <name type="scientific">Tetraselmis sp. GSL018</name>
    <dbReference type="NCBI Taxonomy" id="582737"/>
    <lineage>
        <taxon>Eukaryota</taxon>
        <taxon>Viridiplantae</taxon>
        <taxon>Chlorophyta</taxon>
        <taxon>core chlorophytes</taxon>
        <taxon>Chlorodendrophyceae</taxon>
        <taxon>Chlorodendrales</taxon>
        <taxon>Chlorodendraceae</taxon>
        <taxon>Tetraselmis</taxon>
    </lineage>
</organism>